<protein>
    <recommendedName>
        <fullName evidence="2">Ribosome-binding factor A</fullName>
    </recommendedName>
</protein>
<gene>
    <name evidence="2 3" type="primary">rbfA</name>
    <name evidence="3" type="ORF">TMPK1_14920</name>
</gene>
<dbReference type="SUPFAM" id="SSF89919">
    <property type="entry name" value="Ribosome-binding factor A, RbfA"/>
    <property type="match status" value="1"/>
</dbReference>
<keyword evidence="2" id="KW-0963">Cytoplasm</keyword>
<accession>A0A8S8XD92</accession>
<proteinExistence type="inferred from homology"/>
<dbReference type="Pfam" id="PF02033">
    <property type="entry name" value="RBFA"/>
    <property type="match status" value="1"/>
</dbReference>
<reference evidence="3" key="1">
    <citation type="submission" date="2021-02" db="EMBL/GenBank/DDBJ databases">
        <title>Genome sequence of Rhodospirillales sp. strain TMPK1 isolated from soil.</title>
        <authorList>
            <person name="Nakai R."/>
            <person name="Kusada H."/>
            <person name="Tamaki H."/>
        </authorList>
    </citation>
    <scope>NUCLEOTIDE SEQUENCE</scope>
    <source>
        <strain evidence="3">TMPK1</strain>
    </source>
</reference>
<dbReference type="HAMAP" id="MF_00003">
    <property type="entry name" value="RbfA"/>
    <property type="match status" value="1"/>
</dbReference>
<comment type="subunit">
    <text evidence="2">Monomer. Binds 30S ribosomal subunits, but not 50S ribosomal subunits or 70S ribosomes.</text>
</comment>
<evidence type="ECO:0000256" key="1">
    <source>
        <dbReference type="ARBA" id="ARBA00022517"/>
    </source>
</evidence>
<dbReference type="InterPro" id="IPR015946">
    <property type="entry name" value="KH_dom-like_a/b"/>
</dbReference>
<dbReference type="NCBIfam" id="TIGR00082">
    <property type="entry name" value="rbfA"/>
    <property type="match status" value="1"/>
</dbReference>
<dbReference type="InterPro" id="IPR000238">
    <property type="entry name" value="RbfA"/>
</dbReference>
<keyword evidence="1 2" id="KW-0690">Ribosome biogenesis</keyword>
<evidence type="ECO:0000313" key="3">
    <source>
        <dbReference type="EMBL" id="GIL39255.1"/>
    </source>
</evidence>
<dbReference type="GO" id="GO:0005829">
    <property type="term" value="C:cytosol"/>
    <property type="evidence" value="ECO:0007669"/>
    <property type="project" value="TreeGrafter"/>
</dbReference>
<comment type="caution">
    <text evidence="3">The sequence shown here is derived from an EMBL/GenBank/DDBJ whole genome shotgun (WGS) entry which is preliminary data.</text>
</comment>
<dbReference type="InterPro" id="IPR020053">
    <property type="entry name" value="Ribosome-bd_factorA_CS"/>
</dbReference>
<comment type="subcellular location">
    <subcellularLocation>
        <location evidence="2">Cytoplasm</location>
    </subcellularLocation>
</comment>
<evidence type="ECO:0000256" key="2">
    <source>
        <dbReference type="HAMAP-Rule" id="MF_00003"/>
    </source>
</evidence>
<sequence>MSKRAHGNEATRTQRQLRVGEEIRHALTAVMREAHFRDPDLQGVNVTITEVQVSPDLKNATTFVMTLGGEDLVKTLSALKRAGPFLRSELAHRIQLRYAPSLKFEADTTFDYAEKIERALHRPEVARDLEAEDESDEAQ</sequence>
<dbReference type="InterPro" id="IPR023799">
    <property type="entry name" value="RbfA_dom_sf"/>
</dbReference>
<dbReference type="GO" id="GO:0030490">
    <property type="term" value="P:maturation of SSU-rRNA"/>
    <property type="evidence" value="ECO:0007669"/>
    <property type="project" value="UniProtKB-UniRule"/>
</dbReference>
<dbReference type="PANTHER" id="PTHR33515">
    <property type="entry name" value="RIBOSOME-BINDING FACTOR A, CHLOROPLASTIC-RELATED"/>
    <property type="match status" value="1"/>
</dbReference>
<dbReference type="GO" id="GO:0043024">
    <property type="term" value="F:ribosomal small subunit binding"/>
    <property type="evidence" value="ECO:0007669"/>
    <property type="project" value="TreeGrafter"/>
</dbReference>
<dbReference type="Proteomes" id="UP000681075">
    <property type="component" value="Unassembled WGS sequence"/>
</dbReference>
<comment type="function">
    <text evidence="2">One of several proteins that assist in the late maturation steps of the functional core of the 30S ribosomal subunit. Associates with free 30S ribosomal subunits (but not with 30S subunits that are part of 70S ribosomes or polysomes). Required for efficient processing of 16S rRNA. May interact with the 5'-terminal helix region of 16S rRNA.</text>
</comment>
<comment type="similarity">
    <text evidence="2">Belongs to the RbfA family.</text>
</comment>
<dbReference type="PANTHER" id="PTHR33515:SF1">
    <property type="entry name" value="RIBOSOME-BINDING FACTOR A, CHLOROPLASTIC-RELATED"/>
    <property type="match status" value="1"/>
</dbReference>
<dbReference type="Gene3D" id="3.30.300.20">
    <property type="match status" value="1"/>
</dbReference>
<dbReference type="EMBL" id="BOPV01000001">
    <property type="protein sequence ID" value="GIL39255.1"/>
    <property type="molecule type" value="Genomic_DNA"/>
</dbReference>
<dbReference type="PROSITE" id="PS01319">
    <property type="entry name" value="RBFA"/>
    <property type="match status" value="1"/>
</dbReference>
<evidence type="ECO:0000313" key="4">
    <source>
        <dbReference type="Proteomes" id="UP000681075"/>
    </source>
</evidence>
<keyword evidence="4" id="KW-1185">Reference proteome</keyword>
<dbReference type="NCBIfam" id="NF001802">
    <property type="entry name" value="PRK00521.2-5"/>
    <property type="match status" value="1"/>
</dbReference>
<dbReference type="AlphaFoldDB" id="A0A8S8XD92"/>
<name>A0A8S8XD92_9PROT</name>
<organism evidence="3 4">
    <name type="scientific">Roseiterribacter gracilis</name>
    <dbReference type="NCBI Taxonomy" id="2812848"/>
    <lineage>
        <taxon>Bacteria</taxon>
        <taxon>Pseudomonadati</taxon>
        <taxon>Pseudomonadota</taxon>
        <taxon>Alphaproteobacteria</taxon>
        <taxon>Rhodospirillales</taxon>
        <taxon>Roseiterribacteraceae</taxon>
        <taxon>Roseiterribacter</taxon>
    </lineage>
</organism>
<dbReference type="RefSeq" id="WP_420242354.1">
    <property type="nucleotide sequence ID" value="NZ_BOPV01000001.1"/>
</dbReference>